<dbReference type="GO" id="GO:0005829">
    <property type="term" value="C:cytosol"/>
    <property type="evidence" value="ECO:0007669"/>
    <property type="project" value="TreeGrafter"/>
</dbReference>
<protein>
    <submittedName>
        <fullName evidence="2">Putative transcriptional regulator</fullName>
    </submittedName>
</protein>
<dbReference type="PANTHER" id="PTHR30327:SF1">
    <property type="entry name" value="UPF0301 PROTEIN YQGE"/>
    <property type="match status" value="1"/>
</dbReference>
<gene>
    <name evidence="2" type="ORF">SAMN05661099_0620</name>
</gene>
<dbReference type="InterPro" id="IPR003774">
    <property type="entry name" value="AlgH-like"/>
</dbReference>
<dbReference type="Proteomes" id="UP000189981">
    <property type="component" value="Unassembled WGS sequence"/>
</dbReference>
<dbReference type="STRING" id="572036.SAMN05661099_0620"/>
<dbReference type="Gene3D" id="3.40.1740.10">
    <property type="entry name" value="VC0467-like"/>
    <property type="match status" value="1"/>
</dbReference>
<reference evidence="3" key="1">
    <citation type="submission" date="2017-02" db="EMBL/GenBank/DDBJ databases">
        <authorList>
            <person name="Varghese N."/>
            <person name="Submissions S."/>
        </authorList>
    </citation>
    <scope>NUCLEOTIDE SEQUENCE [LARGE SCALE GENOMIC DNA]</scope>
    <source>
        <strain evidence="3">DSM 22385</strain>
    </source>
</reference>
<sequence length="208" mass="23605">MSQPICHSLLRKTLYDRSCYPPMLTPVKPQKGSLLVSEPFMLDPNFKRSVVLLTEFEEQGAIGFILNQRSDFIVSDILPESNCSLPVYIGGPVANDTLHFIHSCYDKLSSGIEIMEGVYWGGNFEALQILISNNQIDSSEIKFFMGYSGWAEEQLESELDQNSWLVASKYNSEVIFVEDEENLWKEVVIGLGPKYAHIANFPENPQWN</sequence>
<dbReference type="Pfam" id="PF02622">
    <property type="entry name" value="DUF179"/>
    <property type="match status" value="1"/>
</dbReference>
<dbReference type="SUPFAM" id="SSF143456">
    <property type="entry name" value="VC0467-like"/>
    <property type="match status" value="1"/>
</dbReference>
<dbReference type="PANTHER" id="PTHR30327">
    <property type="entry name" value="UNCHARACTERIZED PROTEIN YQGE"/>
    <property type="match status" value="1"/>
</dbReference>
<name>A0A1T5AE31_9SPHI</name>
<evidence type="ECO:0000256" key="1">
    <source>
        <dbReference type="ARBA" id="ARBA00009600"/>
    </source>
</evidence>
<dbReference type="AlphaFoldDB" id="A0A1T5AE31"/>
<evidence type="ECO:0000313" key="2">
    <source>
        <dbReference type="EMBL" id="SKB33180.1"/>
    </source>
</evidence>
<evidence type="ECO:0000313" key="3">
    <source>
        <dbReference type="Proteomes" id="UP000189981"/>
    </source>
</evidence>
<proteinExistence type="inferred from homology"/>
<organism evidence="2 3">
    <name type="scientific">Daejeonella lutea</name>
    <dbReference type="NCBI Taxonomy" id="572036"/>
    <lineage>
        <taxon>Bacteria</taxon>
        <taxon>Pseudomonadati</taxon>
        <taxon>Bacteroidota</taxon>
        <taxon>Sphingobacteriia</taxon>
        <taxon>Sphingobacteriales</taxon>
        <taxon>Sphingobacteriaceae</taxon>
        <taxon>Daejeonella</taxon>
    </lineage>
</organism>
<keyword evidence="3" id="KW-1185">Reference proteome</keyword>
<comment type="similarity">
    <text evidence="1">Belongs to the UPF0301 (AlgH) family.</text>
</comment>
<accession>A0A1T5AE31</accession>
<dbReference type="EMBL" id="FUYR01000001">
    <property type="protein sequence ID" value="SKB33180.1"/>
    <property type="molecule type" value="Genomic_DNA"/>
</dbReference>